<evidence type="ECO:0000313" key="2">
    <source>
        <dbReference type="EMBL" id="MAA14670.1"/>
    </source>
</evidence>
<feature type="chain" id="PRO_5012850034" description="Secreted protein" evidence="1">
    <location>
        <begin position="24"/>
        <end position="107"/>
    </location>
</feature>
<reference evidence="2" key="1">
    <citation type="journal article" date="2017" name="Parasit. Vectors">
        <title>Sialotranscriptomics of Rhipicephalus zambeziensis reveals intricate expression profiles of secretory proteins and suggests tight temporal transcriptional regulation during blood-feeding.</title>
        <authorList>
            <person name="de Castro M.H."/>
            <person name="de Klerk D."/>
            <person name="Pienaar R."/>
            <person name="Rees D.J.G."/>
            <person name="Mans B.J."/>
        </authorList>
    </citation>
    <scope>NUCLEOTIDE SEQUENCE</scope>
    <source>
        <tissue evidence="2">Salivary glands</tissue>
    </source>
</reference>
<accession>A0A224YLL5</accession>
<feature type="signal peptide" evidence="1">
    <location>
        <begin position="1"/>
        <end position="23"/>
    </location>
</feature>
<proteinExistence type="predicted"/>
<evidence type="ECO:0008006" key="3">
    <source>
        <dbReference type="Google" id="ProtNLM"/>
    </source>
</evidence>
<keyword evidence="1" id="KW-0732">Signal</keyword>
<protein>
    <recommendedName>
        <fullName evidence="3">Secreted protein</fullName>
    </recommendedName>
</protein>
<evidence type="ECO:0000256" key="1">
    <source>
        <dbReference type="SAM" id="SignalP"/>
    </source>
</evidence>
<sequence>MPAHTYAHIARLCVLWLVWPLENRTHHLAGQKNGQNKHSLLPAQCVWTVFEHRFWLGEEMDTEWISRCYLLSSPVLLFGSRLPVLLIGPVRTISYYRGHISATVSSG</sequence>
<dbReference type="EMBL" id="GFPF01003524">
    <property type="protein sequence ID" value="MAA14670.1"/>
    <property type="molecule type" value="Transcribed_RNA"/>
</dbReference>
<organism evidence="2">
    <name type="scientific">Rhipicephalus zambeziensis</name>
    <dbReference type="NCBI Taxonomy" id="60191"/>
    <lineage>
        <taxon>Eukaryota</taxon>
        <taxon>Metazoa</taxon>
        <taxon>Ecdysozoa</taxon>
        <taxon>Arthropoda</taxon>
        <taxon>Chelicerata</taxon>
        <taxon>Arachnida</taxon>
        <taxon>Acari</taxon>
        <taxon>Parasitiformes</taxon>
        <taxon>Ixodida</taxon>
        <taxon>Ixodoidea</taxon>
        <taxon>Ixodidae</taxon>
        <taxon>Rhipicephalinae</taxon>
        <taxon>Rhipicephalus</taxon>
        <taxon>Rhipicephalus</taxon>
    </lineage>
</organism>
<dbReference type="AlphaFoldDB" id="A0A224YLL5"/>
<name>A0A224YLL5_9ACAR</name>